<evidence type="ECO:0000313" key="3">
    <source>
        <dbReference type="EMBL" id="VFQ65441.1"/>
    </source>
</evidence>
<dbReference type="CDD" id="cd05162">
    <property type="entry name" value="PWWP"/>
    <property type="match status" value="1"/>
</dbReference>
<evidence type="ECO:0000256" key="1">
    <source>
        <dbReference type="SAM" id="MobiDB-lite"/>
    </source>
</evidence>
<dbReference type="SUPFAM" id="SSF63748">
    <property type="entry name" value="Tudor/PWWP/MBT"/>
    <property type="match status" value="1"/>
</dbReference>
<feature type="region of interest" description="Disordered" evidence="1">
    <location>
        <begin position="128"/>
        <end position="216"/>
    </location>
</feature>
<evidence type="ECO:0000259" key="2">
    <source>
        <dbReference type="PROSITE" id="PS50812"/>
    </source>
</evidence>
<accession>A0A484KHL8</accession>
<evidence type="ECO:0000313" key="4">
    <source>
        <dbReference type="Proteomes" id="UP000595140"/>
    </source>
</evidence>
<gene>
    <name evidence="3" type="ORF">CCAM_LOCUS7217</name>
</gene>
<dbReference type="Pfam" id="PF00855">
    <property type="entry name" value="PWWP"/>
    <property type="match status" value="1"/>
</dbReference>
<feature type="region of interest" description="Disordered" evidence="1">
    <location>
        <begin position="319"/>
        <end position="346"/>
    </location>
</feature>
<feature type="compositionally biased region" description="Basic and acidic residues" evidence="1">
    <location>
        <begin position="135"/>
        <end position="154"/>
    </location>
</feature>
<feature type="compositionally biased region" description="Low complexity" evidence="1">
    <location>
        <begin position="155"/>
        <end position="170"/>
    </location>
</feature>
<dbReference type="InterPro" id="IPR044679">
    <property type="entry name" value="PWWP2-like"/>
</dbReference>
<proteinExistence type="predicted"/>
<protein>
    <recommendedName>
        <fullName evidence="2">PWWP domain-containing protein</fullName>
    </recommendedName>
</protein>
<feature type="compositionally biased region" description="Basic residues" evidence="1">
    <location>
        <begin position="328"/>
        <end position="344"/>
    </location>
</feature>
<reference evidence="3 4" key="1">
    <citation type="submission" date="2018-04" db="EMBL/GenBank/DDBJ databases">
        <authorList>
            <person name="Vogel A."/>
        </authorList>
    </citation>
    <scope>NUCLEOTIDE SEQUENCE [LARGE SCALE GENOMIC DNA]</scope>
</reference>
<feature type="compositionally biased region" description="Polar residues" evidence="1">
    <location>
        <begin position="187"/>
        <end position="197"/>
    </location>
</feature>
<dbReference type="AlphaFoldDB" id="A0A484KHL8"/>
<dbReference type="OrthoDB" id="607790at2759"/>
<keyword evidence="4" id="KW-1185">Reference proteome</keyword>
<name>A0A484KHL8_9ASTE</name>
<dbReference type="Proteomes" id="UP000595140">
    <property type="component" value="Unassembled WGS sequence"/>
</dbReference>
<dbReference type="PANTHER" id="PTHR33697">
    <property type="entry name" value="T17B22.17 PROTEIN-RELATED"/>
    <property type="match status" value="1"/>
</dbReference>
<dbReference type="PROSITE" id="PS50812">
    <property type="entry name" value="PWWP"/>
    <property type="match status" value="1"/>
</dbReference>
<sequence>MAMGSSGESGTKSINAPPGGLVWIRRRNGSWWPGRIVGVDDLPENNMITPRSGTPVKLLGREDSSVDWYNLEKSKRVKSFRCGEYDDCIEKAKASTANASRKLVKYARRDDAILQALEIESSYIGKHNPSFISRSGDDKQNKAGAITKKEEDCGSSRSSENNNSSALSQSGVSIEEEPVEDRGQNPKHFQSSKGAQNDSDDESGKHMQGLDDLGTKSFKRKRSAVAHVCKVLKKKGRRRPMMGSTVLVSFPVACEGIPSPSDSAASDVCENGTLIAAGNEILSIPQLPEDGCLDSLSDVPFVEEENHSEGHPEINECREKGTSEWQSKRKRNSRHVNKSKKRYIGKNTNLDGGESYAAKLAECPIDHKSKAVTSVLPTPQRLLPYRQSRFSVNPKYDSSAFPLRHHHISDSSLYDVKVEVKSSYRAQHVPYVSLMTKLNGRPIVGHPITVEVLEDIGLGSGSNHDLDHTGQRSGGFRAPTKDRVSTTKSLKSKKNCQFSKRKIRMLSSLTGSQKQNQGKEVSTSPAKLKGTAVACVSLKVVFSRLSKDLNSPNTSPHPVVSPAIG</sequence>
<dbReference type="PANTHER" id="PTHR33697:SF1">
    <property type="entry name" value="TUDOR_PWWP_MBT SUPERFAMILY PROTEIN"/>
    <property type="match status" value="1"/>
</dbReference>
<organism evidence="3 4">
    <name type="scientific">Cuscuta campestris</name>
    <dbReference type="NCBI Taxonomy" id="132261"/>
    <lineage>
        <taxon>Eukaryota</taxon>
        <taxon>Viridiplantae</taxon>
        <taxon>Streptophyta</taxon>
        <taxon>Embryophyta</taxon>
        <taxon>Tracheophyta</taxon>
        <taxon>Spermatophyta</taxon>
        <taxon>Magnoliopsida</taxon>
        <taxon>eudicotyledons</taxon>
        <taxon>Gunneridae</taxon>
        <taxon>Pentapetalae</taxon>
        <taxon>asterids</taxon>
        <taxon>lamiids</taxon>
        <taxon>Solanales</taxon>
        <taxon>Convolvulaceae</taxon>
        <taxon>Cuscuteae</taxon>
        <taxon>Cuscuta</taxon>
        <taxon>Cuscuta subgen. Grammica</taxon>
        <taxon>Cuscuta sect. Cleistogrammica</taxon>
    </lineage>
</organism>
<dbReference type="InterPro" id="IPR000313">
    <property type="entry name" value="PWWP_dom"/>
</dbReference>
<dbReference type="EMBL" id="OOIL02000462">
    <property type="protein sequence ID" value="VFQ65441.1"/>
    <property type="molecule type" value="Genomic_DNA"/>
</dbReference>
<dbReference type="Gene3D" id="2.30.30.140">
    <property type="match status" value="1"/>
</dbReference>
<feature type="region of interest" description="Disordered" evidence="1">
    <location>
        <begin position="462"/>
        <end position="493"/>
    </location>
</feature>
<feature type="domain" description="PWWP" evidence="2">
    <location>
        <begin position="18"/>
        <end position="80"/>
    </location>
</feature>